<proteinExistence type="predicted"/>
<sequence>MASLSSLGENGVRYKKDKIDHPRVASYAFAFDIDGVIVRGPDTVPYAKGALEMLNGKNPYNIKVPYIFVTNGGGRPESERAAELSKRLDIEVTEEQVIQGHTPMKDLVDVYKNVLVVGGVGDKCRKIAHHYGFKNVFIPLDIMYWNPSVTPYYDLTEEDEKVCRKDVDFSKTKIDAILVFADSRNWAADQQIILELLMSKNGYMGTVSETYEEGPSIYFAHSDFIWSTNYKLSRYGMGALQVTIAALFRESTGKELKVTRFGKPQRGTFKFAEKVLTNWRKDVLEEYVEEVESTMGSETSEDINPLETSDSDEGLEFSAKTTKTTTTTSTTVTKKKVDPKSMPVFKDSDSESSDEDDDEGLTIQKLNQLTLDLPPASTVYFVGDTPESDIRFANSHDESWFSILVKTGVYQEGTVPKYKPKHTCDNVLEAVKFAIEREHKLELAEWNAGAVTPPPEAA</sequence>
<keyword evidence="2" id="KW-1185">Reference proteome</keyword>
<comment type="caution">
    <text evidence="1">The sequence shown here is derived from an EMBL/GenBank/DDBJ whole genome shotgun (WGS) entry which is preliminary data.</text>
</comment>
<dbReference type="EMBL" id="BSXS01006750">
    <property type="protein sequence ID" value="GME86119.1"/>
    <property type="molecule type" value="Genomic_DNA"/>
</dbReference>
<reference evidence="1" key="1">
    <citation type="submission" date="2023-04" db="EMBL/GenBank/DDBJ databases">
        <title>Ambrosiozyma monospora NBRC 10751.</title>
        <authorList>
            <person name="Ichikawa N."/>
            <person name="Sato H."/>
            <person name="Tonouchi N."/>
        </authorList>
    </citation>
    <scope>NUCLEOTIDE SEQUENCE</scope>
    <source>
        <strain evidence="1">NBRC 10751</strain>
    </source>
</reference>
<name>A0ACB5TDQ1_AMBMO</name>
<gene>
    <name evidence="1" type="ORF">Amon02_000787000</name>
</gene>
<organism evidence="1 2">
    <name type="scientific">Ambrosiozyma monospora</name>
    <name type="common">Yeast</name>
    <name type="synonym">Endomycopsis monosporus</name>
    <dbReference type="NCBI Taxonomy" id="43982"/>
    <lineage>
        <taxon>Eukaryota</taxon>
        <taxon>Fungi</taxon>
        <taxon>Dikarya</taxon>
        <taxon>Ascomycota</taxon>
        <taxon>Saccharomycotina</taxon>
        <taxon>Pichiomycetes</taxon>
        <taxon>Pichiales</taxon>
        <taxon>Pichiaceae</taxon>
        <taxon>Ambrosiozyma</taxon>
    </lineage>
</organism>
<evidence type="ECO:0000313" key="2">
    <source>
        <dbReference type="Proteomes" id="UP001165064"/>
    </source>
</evidence>
<protein>
    <submittedName>
        <fullName evidence="1">Unnamed protein product</fullName>
    </submittedName>
</protein>
<dbReference type="Proteomes" id="UP001165064">
    <property type="component" value="Unassembled WGS sequence"/>
</dbReference>
<accession>A0ACB5TDQ1</accession>
<evidence type="ECO:0000313" key="1">
    <source>
        <dbReference type="EMBL" id="GME86119.1"/>
    </source>
</evidence>